<reference evidence="3" key="1">
    <citation type="submission" date="2021-02" db="EMBL/GenBank/DDBJ databases">
        <authorList>
            <person name="Nowell W R."/>
        </authorList>
    </citation>
    <scope>NUCLEOTIDE SEQUENCE</scope>
</reference>
<dbReference type="Pfam" id="PF14388">
    <property type="entry name" value="DUF4419"/>
    <property type="match status" value="1"/>
</dbReference>
<dbReference type="AlphaFoldDB" id="A0A814EV99"/>
<dbReference type="Proteomes" id="UP000663832">
    <property type="component" value="Unassembled WGS sequence"/>
</dbReference>
<proteinExistence type="predicted"/>
<evidence type="ECO:0000256" key="1">
    <source>
        <dbReference type="SAM" id="MobiDB-lite"/>
    </source>
</evidence>
<dbReference type="EMBL" id="CAJNOM010000069">
    <property type="protein sequence ID" value="CAF0974504.1"/>
    <property type="molecule type" value="Genomic_DNA"/>
</dbReference>
<organism evidence="3 5">
    <name type="scientific">Adineta steineri</name>
    <dbReference type="NCBI Taxonomy" id="433720"/>
    <lineage>
        <taxon>Eukaryota</taxon>
        <taxon>Metazoa</taxon>
        <taxon>Spiralia</taxon>
        <taxon>Gnathifera</taxon>
        <taxon>Rotifera</taxon>
        <taxon>Eurotatoria</taxon>
        <taxon>Bdelloidea</taxon>
        <taxon>Adinetida</taxon>
        <taxon>Adinetidae</taxon>
        <taxon>Adineta</taxon>
    </lineage>
</organism>
<dbReference type="Proteomes" id="UP000663877">
    <property type="component" value="Unassembled WGS sequence"/>
</dbReference>
<gene>
    <name evidence="2" type="ORF">BJG266_LOCUS2135</name>
    <name evidence="3" type="ORF">QVE165_LOCUS13516</name>
    <name evidence="4" type="ORF">QVE165_LOCUS18020</name>
</gene>
<feature type="region of interest" description="Disordered" evidence="1">
    <location>
        <begin position="1"/>
        <end position="25"/>
    </location>
</feature>
<dbReference type="PANTHER" id="PTHR31252:SF11">
    <property type="entry name" value="DUF4419 DOMAIN-CONTAINING PROTEIN"/>
    <property type="match status" value="1"/>
</dbReference>
<sequence>MSTRGGQQEKQPLSSHDPARSDRQRLIYHTVPIRSELPKISKSYAAEPSKDLPSDNFWTDVVQRTNTNDAANELPGAQSHTTSTAQYKLLYSKANGPYTHADGSHPILTAFLNAYNSHEDIILSPDDIWLMVCIGFSKYVNDNAEKLRHFFVDHDGKKELTVTHILDKPNWNRFLEDMRLEVNKNVKNDVCDLLSNNFSTTTQVESLVSCVAIMTTFKKYFDYDYCVAGCGIRNVHFMGTLDDWKLLQEKTRQLQSFSTPEDEFATYITGLLPILNQCIQTYEGKVDNQFWDTIFDLKHRNGMSGMKDGTYVNGWFLRLCYGNHWDGSYHMEDIKLNSLVVPVKVKDENVNESKMCYFAGGFHGVDSYDGMHKPVMSLAIVEDSNSIQKLY</sequence>
<evidence type="ECO:0000313" key="4">
    <source>
        <dbReference type="EMBL" id="CAF1058454.1"/>
    </source>
</evidence>
<keyword evidence="5" id="KW-1185">Reference proteome</keyword>
<comment type="caution">
    <text evidence="3">The sequence shown here is derived from an EMBL/GenBank/DDBJ whole genome shotgun (WGS) entry which is preliminary data.</text>
</comment>
<dbReference type="OrthoDB" id="9978173at2759"/>
<dbReference type="InterPro" id="IPR025533">
    <property type="entry name" value="DUF4419"/>
</dbReference>
<evidence type="ECO:0000313" key="5">
    <source>
        <dbReference type="Proteomes" id="UP000663832"/>
    </source>
</evidence>
<feature type="compositionally biased region" description="Polar residues" evidence="1">
    <location>
        <begin position="1"/>
        <end position="14"/>
    </location>
</feature>
<dbReference type="EMBL" id="CAJNOI010000005">
    <property type="protein sequence ID" value="CAF0745870.1"/>
    <property type="molecule type" value="Genomic_DNA"/>
</dbReference>
<evidence type="ECO:0000313" key="3">
    <source>
        <dbReference type="EMBL" id="CAF0974504.1"/>
    </source>
</evidence>
<accession>A0A814EV99</accession>
<protein>
    <submittedName>
        <fullName evidence="3">Uncharacterized protein</fullName>
    </submittedName>
</protein>
<evidence type="ECO:0000313" key="2">
    <source>
        <dbReference type="EMBL" id="CAF0745870.1"/>
    </source>
</evidence>
<dbReference type="PANTHER" id="PTHR31252">
    <property type="entry name" value="DUF4419 DOMAIN-CONTAINING PROTEIN"/>
    <property type="match status" value="1"/>
</dbReference>
<name>A0A814EV99_9BILA</name>
<dbReference type="EMBL" id="CAJNOM010000105">
    <property type="protein sequence ID" value="CAF1058454.1"/>
    <property type="molecule type" value="Genomic_DNA"/>
</dbReference>